<dbReference type="AlphaFoldDB" id="A0A376CJY7"/>
<feature type="binding site" evidence="10">
    <location>
        <position position="24"/>
    </location>
    <ligand>
        <name>Mn(2+)</name>
        <dbReference type="ChEBI" id="CHEBI:29035"/>
    </ligand>
</feature>
<comment type="subcellular location">
    <subcellularLocation>
        <location evidence="10">Cytoplasm</location>
    </subcellularLocation>
</comment>
<comment type="cofactor">
    <cofactor evidence="10">
        <name>Mn(2+)</name>
        <dbReference type="ChEBI" id="CHEBI:29035"/>
    </cofactor>
    <text evidence="10">Binds 1 Mn(2+) ion per subunit.</text>
</comment>
<dbReference type="Gene3D" id="3.90.79.10">
    <property type="entry name" value="Nucleoside Triphosphate Pyrophosphohydrolase"/>
    <property type="match status" value="1"/>
</dbReference>
<dbReference type="GO" id="GO:0046872">
    <property type="term" value="F:metal ion binding"/>
    <property type="evidence" value="ECO:0007669"/>
    <property type="project" value="UniProtKB-KW"/>
</dbReference>
<evidence type="ECO:0000256" key="5">
    <source>
        <dbReference type="ARBA" id="ARBA00022723"/>
    </source>
</evidence>
<keyword evidence="8 10" id="KW-0414">Isoprene biosynthesis</keyword>
<keyword evidence="9 10" id="KW-0413">Isomerase</keyword>
<feature type="binding site" evidence="10">
    <location>
        <position position="86"/>
    </location>
    <ligand>
        <name>Mg(2+)</name>
        <dbReference type="ChEBI" id="CHEBI:18420"/>
    </ligand>
</feature>
<feature type="binding site" evidence="10">
    <location>
        <position position="68"/>
    </location>
    <ligand>
        <name>Mn(2+)</name>
        <dbReference type="ChEBI" id="CHEBI:29035"/>
    </ligand>
</feature>
<evidence type="ECO:0000313" key="13">
    <source>
        <dbReference type="EMBL" id="STC68582.1"/>
    </source>
</evidence>
<feature type="active site" evidence="10 11">
    <location>
        <position position="118"/>
    </location>
</feature>
<evidence type="ECO:0000256" key="8">
    <source>
        <dbReference type="ARBA" id="ARBA00023229"/>
    </source>
</evidence>
<gene>
    <name evidence="13" type="primary">idi_2</name>
    <name evidence="10" type="synonym">idi</name>
    <name evidence="13" type="ORF">NCTC11862_00341</name>
</gene>
<dbReference type="EC" id="5.3.3.2" evidence="3 10"/>
<name>A0A376CJY7_9CORY</name>
<keyword evidence="4 10" id="KW-0963">Cytoplasm</keyword>
<dbReference type="InterPro" id="IPR000086">
    <property type="entry name" value="NUDIX_hydrolase_dom"/>
</dbReference>
<comment type="function">
    <text evidence="10">Catalyzes the 1,3-allylic rearrangement of the homoallylic substrate isopentenyl (IPP) to its highly electrophilic allylic isomer, dimethylallyl diphosphate (DMAPP).</text>
</comment>
<dbReference type="GO" id="GO:0008299">
    <property type="term" value="P:isoprenoid biosynthetic process"/>
    <property type="evidence" value="ECO:0007669"/>
    <property type="project" value="UniProtKB-UniRule"/>
</dbReference>
<reference evidence="13 14" key="1">
    <citation type="submission" date="2018-06" db="EMBL/GenBank/DDBJ databases">
        <authorList>
            <consortium name="Pathogen Informatics"/>
            <person name="Doyle S."/>
        </authorList>
    </citation>
    <scope>NUCLEOTIDE SEQUENCE [LARGE SCALE GENOMIC DNA]</scope>
    <source>
        <strain evidence="13 14">NCTC11862</strain>
    </source>
</reference>
<accession>A0A376CJY7</accession>
<dbReference type="EMBL" id="UFXQ01000001">
    <property type="protein sequence ID" value="STC68582.1"/>
    <property type="molecule type" value="Genomic_DNA"/>
</dbReference>
<comment type="cofactor">
    <cofactor evidence="10">
        <name>Mg(2+)</name>
        <dbReference type="ChEBI" id="CHEBI:18420"/>
    </cofactor>
    <text evidence="10">Binds 1 Mg(2+) ion per subunit. The magnesium ion binds only when substrate is bound.</text>
</comment>
<proteinExistence type="inferred from homology"/>
<dbReference type="SUPFAM" id="SSF55811">
    <property type="entry name" value="Nudix"/>
    <property type="match status" value="1"/>
</dbReference>
<keyword evidence="6 10" id="KW-0460">Magnesium</keyword>
<comment type="pathway">
    <text evidence="1 10">Isoprenoid biosynthesis; dimethylallyl diphosphate biosynthesis; dimethylallyl diphosphate from isopentenyl diphosphate: step 1/1.</text>
</comment>
<keyword evidence="7 10" id="KW-0464">Manganese</keyword>
<feature type="binding site" evidence="10">
    <location>
        <position position="31"/>
    </location>
    <ligand>
        <name>Mn(2+)</name>
        <dbReference type="ChEBI" id="CHEBI:29035"/>
    </ligand>
</feature>
<evidence type="ECO:0000256" key="3">
    <source>
        <dbReference type="ARBA" id="ARBA00012057"/>
    </source>
</evidence>
<dbReference type="GO" id="GO:0004452">
    <property type="term" value="F:isopentenyl-diphosphate delta-isomerase activity"/>
    <property type="evidence" value="ECO:0007669"/>
    <property type="project" value="UniProtKB-UniRule"/>
</dbReference>
<dbReference type="Pfam" id="PF00293">
    <property type="entry name" value="NUDIX"/>
    <property type="match status" value="1"/>
</dbReference>
<dbReference type="Proteomes" id="UP000254467">
    <property type="component" value="Unassembled WGS sequence"/>
</dbReference>
<sequence length="184" mass="20395">MSERVVLLDDNGAAIGEADKAEVHTTDTPLHLAFSAWVFDAEGSLLMTRRSLAKKTFAGVWTNSFCGHPAPGEELVAAVRRRAREEVGIAADYIAEIREVIPDFRYRATDVAGIVENEICPVFVVRLHEDALIGPEPSEIDAYVWADPRKVLATAQTTPWVFSDWMVGELFDHRLSSVLSGEQR</sequence>
<comment type="catalytic activity">
    <reaction evidence="10">
        <text>isopentenyl diphosphate = dimethylallyl diphosphate</text>
        <dbReference type="Rhea" id="RHEA:23284"/>
        <dbReference type="ChEBI" id="CHEBI:57623"/>
        <dbReference type="ChEBI" id="CHEBI:128769"/>
        <dbReference type="EC" id="5.3.3.2"/>
    </reaction>
</comment>
<dbReference type="STRING" id="35756.GCA_001044155_01631"/>
<keyword evidence="14" id="KW-1185">Reference proteome</keyword>
<protein>
    <recommendedName>
        <fullName evidence="3 10">Isopentenyl-diphosphate Delta-isomerase</fullName>
        <shortName evidence="10">IPP isomerase</shortName>
        <ecNumber evidence="3 10">5.3.3.2</ecNumber>
    </recommendedName>
    <alternativeName>
        <fullName evidence="10">IPP:DMAPP isomerase</fullName>
    </alternativeName>
    <alternativeName>
        <fullName evidence="10">Isopentenyl pyrophosphate isomerase</fullName>
    </alternativeName>
</protein>
<dbReference type="GO" id="GO:0005737">
    <property type="term" value="C:cytoplasm"/>
    <property type="evidence" value="ECO:0007669"/>
    <property type="project" value="UniProtKB-SubCell"/>
</dbReference>
<dbReference type="NCBIfam" id="TIGR02150">
    <property type="entry name" value="IPP_isom_1"/>
    <property type="match status" value="1"/>
</dbReference>
<evidence type="ECO:0000259" key="12">
    <source>
        <dbReference type="PROSITE" id="PS51462"/>
    </source>
</evidence>
<feature type="domain" description="Nudix hydrolase" evidence="12">
    <location>
        <begin position="29"/>
        <end position="168"/>
    </location>
</feature>
<feature type="binding site" evidence="10">
    <location>
        <position position="118"/>
    </location>
    <ligand>
        <name>Mn(2+)</name>
        <dbReference type="ChEBI" id="CHEBI:29035"/>
    </ligand>
</feature>
<dbReference type="UniPathway" id="UPA00059">
    <property type="reaction ID" value="UER00104"/>
</dbReference>
<dbReference type="InterPro" id="IPR011876">
    <property type="entry name" value="IsopentenylPP_isomerase_typ1"/>
</dbReference>
<feature type="active site" evidence="10 11">
    <location>
        <position position="66"/>
    </location>
</feature>
<evidence type="ECO:0000256" key="6">
    <source>
        <dbReference type="ARBA" id="ARBA00022842"/>
    </source>
</evidence>
<dbReference type="InterPro" id="IPR056375">
    <property type="entry name" value="Idi_bact"/>
</dbReference>
<dbReference type="InterPro" id="IPR015797">
    <property type="entry name" value="NUDIX_hydrolase-like_dom_sf"/>
</dbReference>
<dbReference type="PANTHER" id="PTHR10885">
    <property type="entry name" value="ISOPENTENYL-DIPHOSPHATE DELTA-ISOMERASE"/>
    <property type="match status" value="1"/>
</dbReference>
<dbReference type="OrthoDB" id="9809458at2"/>
<evidence type="ECO:0000256" key="9">
    <source>
        <dbReference type="ARBA" id="ARBA00023235"/>
    </source>
</evidence>
<feature type="binding site" evidence="10">
    <location>
        <position position="116"/>
    </location>
    <ligand>
        <name>Mn(2+)</name>
        <dbReference type="ChEBI" id="CHEBI:29035"/>
    </ligand>
</feature>
<evidence type="ECO:0000256" key="11">
    <source>
        <dbReference type="PIRSR" id="PIRSR018427-1"/>
    </source>
</evidence>
<dbReference type="HAMAP" id="MF_00202">
    <property type="entry name" value="Idi"/>
    <property type="match status" value="1"/>
</dbReference>
<dbReference type="PANTHER" id="PTHR10885:SF0">
    <property type="entry name" value="ISOPENTENYL-DIPHOSPHATE DELTA-ISOMERASE"/>
    <property type="match status" value="1"/>
</dbReference>
<evidence type="ECO:0000256" key="1">
    <source>
        <dbReference type="ARBA" id="ARBA00004826"/>
    </source>
</evidence>
<organism evidence="13 14">
    <name type="scientific">Corynebacterium pilosum</name>
    <dbReference type="NCBI Taxonomy" id="35756"/>
    <lineage>
        <taxon>Bacteria</taxon>
        <taxon>Bacillati</taxon>
        <taxon>Actinomycetota</taxon>
        <taxon>Actinomycetes</taxon>
        <taxon>Mycobacteriales</taxon>
        <taxon>Corynebacteriaceae</taxon>
        <taxon>Corynebacterium</taxon>
    </lineage>
</organism>
<evidence type="ECO:0000313" key="14">
    <source>
        <dbReference type="Proteomes" id="UP000254467"/>
    </source>
</evidence>
<evidence type="ECO:0000256" key="2">
    <source>
        <dbReference type="ARBA" id="ARBA00007579"/>
    </source>
</evidence>
<dbReference type="GO" id="GO:0050992">
    <property type="term" value="P:dimethylallyl diphosphate biosynthetic process"/>
    <property type="evidence" value="ECO:0007669"/>
    <property type="project" value="UniProtKB-UniRule"/>
</dbReference>
<dbReference type="PIRSF" id="PIRSF018427">
    <property type="entry name" value="Isopntndiph_ism"/>
    <property type="match status" value="1"/>
</dbReference>
<dbReference type="NCBIfam" id="NF002995">
    <property type="entry name" value="PRK03759.1"/>
    <property type="match status" value="1"/>
</dbReference>
<evidence type="ECO:0000256" key="10">
    <source>
        <dbReference type="HAMAP-Rule" id="MF_00202"/>
    </source>
</evidence>
<comment type="similarity">
    <text evidence="2 10">Belongs to the IPP isomerase type 1 family.</text>
</comment>
<keyword evidence="5 10" id="KW-0479">Metal-binding</keyword>
<dbReference type="CDD" id="cd02885">
    <property type="entry name" value="NUDIX_IPP_Isomerase"/>
    <property type="match status" value="1"/>
</dbReference>
<evidence type="ECO:0000256" key="4">
    <source>
        <dbReference type="ARBA" id="ARBA00022490"/>
    </source>
</evidence>
<evidence type="ECO:0000256" key="7">
    <source>
        <dbReference type="ARBA" id="ARBA00023211"/>
    </source>
</evidence>
<dbReference type="PROSITE" id="PS51462">
    <property type="entry name" value="NUDIX"/>
    <property type="match status" value="1"/>
</dbReference>
<dbReference type="RefSeq" id="WP_018580760.1">
    <property type="nucleotide sequence ID" value="NZ_LDYD01000006.1"/>
</dbReference>